<sequence>MTKRQQVLYLWLAEGALDTETIGWAFHDGTDGDGPQLPDEEPPYVSGLAALQDGWFLMQSPSPLALHPGTEHEVSYLVNEFIFERRIDI</sequence>
<dbReference type="EMBL" id="SHNN01000001">
    <property type="protein sequence ID" value="MCX2979883.1"/>
    <property type="molecule type" value="Genomic_DNA"/>
</dbReference>
<dbReference type="Proteomes" id="UP001143362">
    <property type="component" value="Unassembled WGS sequence"/>
</dbReference>
<proteinExistence type="predicted"/>
<evidence type="ECO:0000313" key="2">
    <source>
        <dbReference type="Proteomes" id="UP001143362"/>
    </source>
</evidence>
<name>A0ABT3TC65_9GAMM</name>
<evidence type="ECO:0000313" key="1">
    <source>
        <dbReference type="EMBL" id="MCX2979883.1"/>
    </source>
</evidence>
<organism evidence="1 2">
    <name type="scientific">Candidatus Litorirhabdus singularis</name>
    <dbReference type="NCBI Taxonomy" id="2518993"/>
    <lineage>
        <taxon>Bacteria</taxon>
        <taxon>Pseudomonadati</taxon>
        <taxon>Pseudomonadota</taxon>
        <taxon>Gammaproteobacteria</taxon>
        <taxon>Cellvibrionales</taxon>
        <taxon>Halieaceae</taxon>
        <taxon>Candidatus Litorirhabdus</taxon>
    </lineage>
</organism>
<keyword evidence="2" id="KW-1185">Reference proteome</keyword>
<reference evidence="1" key="1">
    <citation type="submission" date="2019-02" db="EMBL/GenBank/DDBJ databases">
        <authorList>
            <person name="Li S.-H."/>
        </authorList>
    </citation>
    <scope>NUCLEOTIDE SEQUENCE</scope>
    <source>
        <strain evidence="1">IMCC14734</strain>
    </source>
</reference>
<comment type="caution">
    <text evidence="1">The sequence shown here is derived from an EMBL/GenBank/DDBJ whole genome shotgun (WGS) entry which is preliminary data.</text>
</comment>
<dbReference type="RefSeq" id="WP_279243872.1">
    <property type="nucleotide sequence ID" value="NZ_SHNN01000001.1"/>
</dbReference>
<protein>
    <submittedName>
        <fullName evidence="1">Uncharacterized protein</fullName>
    </submittedName>
</protein>
<accession>A0ABT3TC65</accession>
<gene>
    <name evidence="1" type="ORF">EYC98_03285</name>
</gene>